<reference evidence="2 3" key="1">
    <citation type="submission" date="2019-02" db="EMBL/GenBank/DDBJ databases">
        <title>Deep-cultivation of Planctomycetes and their phenomic and genomic characterization uncovers novel biology.</title>
        <authorList>
            <person name="Wiegand S."/>
            <person name="Jogler M."/>
            <person name="Boedeker C."/>
            <person name="Pinto D."/>
            <person name="Vollmers J."/>
            <person name="Rivas-Marin E."/>
            <person name="Kohn T."/>
            <person name="Peeters S.H."/>
            <person name="Heuer A."/>
            <person name="Rast P."/>
            <person name="Oberbeckmann S."/>
            <person name="Bunk B."/>
            <person name="Jeske O."/>
            <person name="Meyerdierks A."/>
            <person name="Storesund J.E."/>
            <person name="Kallscheuer N."/>
            <person name="Luecker S."/>
            <person name="Lage O.M."/>
            <person name="Pohl T."/>
            <person name="Merkel B.J."/>
            <person name="Hornburger P."/>
            <person name="Mueller R.-W."/>
            <person name="Bruemmer F."/>
            <person name="Labrenz M."/>
            <person name="Spormann A.M."/>
            <person name="Op den Camp H."/>
            <person name="Overmann J."/>
            <person name="Amann R."/>
            <person name="Jetten M.S.M."/>
            <person name="Mascher T."/>
            <person name="Medema M.H."/>
            <person name="Devos D.P."/>
            <person name="Kaster A.-K."/>
            <person name="Ovreas L."/>
            <person name="Rohde M."/>
            <person name="Galperin M.Y."/>
            <person name="Jogler C."/>
        </authorList>
    </citation>
    <scope>NUCLEOTIDE SEQUENCE [LARGE SCALE GENOMIC DNA]</scope>
    <source>
        <strain evidence="2 3">Mal4</strain>
    </source>
</reference>
<dbReference type="Proteomes" id="UP000320496">
    <property type="component" value="Chromosome"/>
</dbReference>
<evidence type="ECO:0008006" key="4">
    <source>
        <dbReference type="Google" id="ProtNLM"/>
    </source>
</evidence>
<feature type="signal peptide" evidence="1">
    <location>
        <begin position="1"/>
        <end position="25"/>
    </location>
</feature>
<keyword evidence="1" id="KW-0732">Signal</keyword>
<sequence length="356" mass="38665" precursor="true">MKRNTLPRLLGLFVGLAIVGNPAWAVDSVTRRSTEKIAAGEVTSVTRDEVVVTPKVGSATTIPANDIVKIEWEGAPPALNLAVGQELGGNLANALNGYKEAQEEAGSSSNSNMKADIQFLVARATARLAMQQNAGFDEAATLLDQFVERYRDHYRFYEAQLLRGNVAIGQGEYGAADSAFSSVSRSPFPDYQMAAKIGNAKTLLARKDLQGAKSAFDEVAGMSASTPLELSRKLEAMLGQATCLQMQSQYEPAAKILDEVIRESSPDDTQLQAEAYVRQGECYSAIGENTMQAIMAYLHVDVVPSLAREQEYHAEALYQLSQLWPVVNQPARAAEAAARLEQQYPESEWTKKLGGQ</sequence>
<dbReference type="AlphaFoldDB" id="A0A517Z6R3"/>
<dbReference type="Gene3D" id="1.25.40.10">
    <property type="entry name" value="Tetratricopeptide repeat domain"/>
    <property type="match status" value="2"/>
</dbReference>
<gene>
    <name evidence="2" type="ORF">Mal4_24990</name>
</gene>
<accession>A0A517Z6R3</accession>
<dbReference type="InterPro" id="IPR019734">
    <property type="entry name" value="TPR_rpt"/>
</dbReference>
<feature type="chain" id="PRO_5022149155" description="Tetratricopeptide repeat protein" evidence="1">
    <location>
        <begin position="26"/>
        <end position="356"/>
    </location>
</feature>
<dbReference type="InterPro" id="IPR011990">
    <property type="entry name" value="TPR-like_helical_dom_sf"/>
</dbReference>
<dbReference type="RefSeq" id="WP_145369487.1">
    <property type="nucleotide sequence ID" value="NZ_CP036275.1"/>
</dbReference>
<dbReference type="EMBL" id="CP036275">
    <property type="protein sequence ID" value="QDU38175.1"/>
    <property type="molecule type" value="Genomic_DNA"/>
</dbReference>
<protein>
    <recommendedName>
        <fullName evidence="4">Tetratricopeptide repeat protein</fullName>
    </recommendedName>
</protein>
<evidence type="ECO:0000256" key="1">
    <source>
        <dbReference type="SAM" id="SignalP"/>
    </source>
</evidence>
<evidence type="ECO:0000313" key="3">
    <source>
        <dbReference type="Proteomes" id="UP000320496"/>
    </source>
</evidence>
<organism evidence="2 3">
    <name type="scientific">Maioricimonas rarisocia</name>
    <dbReference type="NCBI Taxonomy" id="2528026"/>
    <lineage>
        <taxon>Bacteria</taxon>
        <taxon>Pseudomonadati</taxon>
        <taxon>Planctomycetota</taxon>
        <taxon>Planctomycetia</taxon>
        <taxon>Planctomycetales</taxon>
        <taxon>Planctomycetaceae</taxon>
        <taxon>Maioricimonas</taxon>
    </lineage>
</organism>
<keyword evidence="3" id="KW-1185">Reference proteome</keyword>
<name>A0A517Z6R3_9PLAN</name>
<dbReference type="KEGG" id="mri:Mal4_24990"/>
<dbReference type="SUPFAM" id="SSF48452">
    <property type="entry name" value="TPR-like"/>
    <property type="match status" value="1"/>
</dbReference>
<proteinExistence type="predicted"/>
<dbReference type="Pfam" id="PF13174">
    <property type="entry name" value="TPR_6"/>
    <property type="match status" value="1"/>
</dbReference>
<evidence type="ECO:0000313" key="2">
    <source>
        <dbReference type="EMBL" id="QDU38175.1"/>
    </source>
</evidence>
<dbReference type="OrthoDB" id="251560at2"/>